<dbReference type="RefSeq" id="XP_030377880.1">
    <property type="nucleotide sequence ID" value="XM_030522020.1"/>
</dbReference>
<organism evidence="1 2">
    <name type="scientific">Drosophila lebanonensis</name>
    <name type="common">Fruit fly</name>
    <name type="synonym">Scaptodrosophila lebanonensis</name>
    <dbReference type="NCBI Taxonomy" id="7225"/>
    <lineage>
        <taxon>Eukaryota</taxon>
        <taxon>Metazoa</taxon>
        <taxon>Ecdysozoa</taxon>
        <taxon>Arthropoda</taxon>
        <taxon>Hexapoda</taxon>
        <taxon>Insecta</taxon>
        <taxon>Pterygota</taxon>
        <taxon>Neoptera</taxon>
        <taxon>Endopterygota</taxon>
        <taxon>Diptera</taxon>
        <taxon>Brachycera</taxon>
        <taxon>Muscomorpha</taxon>
        <taxon>Ephydroidea</taxon>
        <taxon>Drosophilidae</taxon>
        <taxon>Scaptodrosophila</taxon>
    </lineage>
</organism>
<gene>
    <name evidence="2" type="primary">LOC115626622</name>
</gene>
<sequence>MALVAHRMMLPARHRRTHQQLARNKVGVLVVPSVAEFYNNSEPQPKAQLQVEAAQQHFPVNGDNNNGKVSATS</sequence>
<dbReference type="Proteomes" id="UP000504634">
    <property type="component" value="Unplaced"/>
</dbReference>
<reference evidence="2" key="1">
    <citation type="submission" date="2025-08" db="UniProtKB">
        <authorList>
            <consortium name="RefSeq"/>
        </authorList>
    </citation>
    <scope>IDENTIFICATION</scope>
    <source>
        <strain evidence="2">11010-0011.00</strain>
        <tissue evidence="2">Whole body</tissue>
    </source>
</reference>
<proteinExistence type="predicted"/>
<dbReference type="OrthoDB" id="8058287at2759"/>
<name>A0A6J2TQU6_DROLE</name>
<evidence type="ECO:0000313" key="1">
    <source>
        <dbReference type="Proteomes" id="UP000504634"/>
    </source>
</evidence>
<dbReference type="GeneID" id="115626622"/>
<evidence type="ECO:0000313" key="2">
    <source>
        <dbReference type="RefSeq" id="XP_030377880.1"/>
    </source>
</evidence>
<keyword evidence="1" id="KW-1185">Reference proteome</keyword>
<dbReference type="AlphaFoldDB" id="A0A6J2TQU6"/>
<protein>
    <submittedName>
        <fullName evidence="2">Uncharacterized protein LOC115626622</fullName>
    </submittedName>
</protein>
<accession>A0A6J2TQU6</accession>